<dbReference type="Proteomes" id="UP000054558">
    <property type="component" value="Unassembled WGS sequence"/>
</dbReference>
<evidence type="ECO:0000256" key="1">
    <source>
        <dbReference type="SAM" id="MobiDB-lite"/>
    </source>
</evidence>
<reference evidence="2 3" key="1">
    <citation type="journal article" date="2014" name="Nat. Commun.">
        <title>Klebsormidium flaccidum genome reveals primary factors for plant terrestrial adaptation.</title>
        <authorList>
            <person name="Hori K."/>
            <person name="Maruyama F."/>
            <person name="Fujisawa T."/>
            <person name="Togashi T."/>
            <person name="Yamamoto N."/>
            <person name="Seo M."/>
            <person name="Sato S."/>
            <person name="Yamada T."/>
            <person name="Mori H."/>
            <person name="Tajima N."/>
            <person name="Moriyama T."/>
            <person name="Ikeuchi M."/>
            <person name="Watanabe M."/>
            <person name="Wada H."/>
            <person name="Kobayashi K."/>
            <person name="Saito M."/>
            <person name="Masuda T."/>
            <person name="Sasaki-Sekimoto Y."/>
            <person name="Mashiguchi K."/>
            <person name="Awai K."/>
            <person name="Shimojima M."/>
            <person name="Masuda S."/>
            <person name="Iwai M."/>
            <person name="Nobusawa T."/>
            <person name="Narise T."/>
            <person name="Kondo S."/>
            <person name="Saito H."/>
            <person name="Sato R."/>
            <person name="Murakawa M."/>
            <person name="Ihara Y."/>
            <person name="Oshima-Yamada Y."/>
            <person name="Ohtaka K."/>
            <person name="Satoh M."/>
            <person name="Sonobe K."/>
            <person name="Ishii M."/>
            <person name="Ohtani R."/>
            <person name="Kanamori-Sato M."/>
            <person name="Honoki R."/>
            <person name="Miyazaki D."/>
            <person name="Mochizuki H."/>
            <person name="Umetsu J."/>
            <person name="Higashi K."/>
            <person name="Shibata D."/>
            <person name="Kamiya Y."/>
            <person name="Sato N."/>
            <person name="Nakamura Y."/>
            <person name="Tabata S."/>
            <person name="Ida S."/>
            <person name="Kurokawa K."/>
            <person name="Ohta H."/>
        </authorList>
    </citation>
    <scope>NUCLEOTIDE SEQUENCE [LARGE SCALE GENOMIC DNA]</scope>
    <source>
        <strain evidence="2 3">NIES-2285</strain>
    </source>
</reference>
<accession>A0A1Y1IZA0</accession>
<sequence length="165" mass="17685">MMRAQRKSPNRGEPQAGEGKALGPAGGPTADGDEALGAGGAAAGAVFAYLDEVYKVRGAQTRRVGPVQNPRAALVPHVVEVDEAGRRALPPGWRYREGGNQVVHAGALSFDGRHWRGKEEWEIQDRADAHMALELQREWPQWVRFDGAVAETATPTAAGPERNSA</sequence>
<gene>
    <name evidence="2" type="ORF">KFL_017710010</name>
</gene>
<protein>
    <submittedName>
        <fullName evidence="2">Uncharacterized protein</fullName>
    </submittedName>
</protein>
<name>A0A1Y1IZA0_KLENI</name>
<feature type="non-terminal residue" evidence="2">
    <location>
        <position position="165"/>
    </location>
</feature>
<evidence type="ECO:0000313" key="3">
    <source>
        <dbReference type="Proteomes" id="UP000054558"/>
    </source>
</evidence>
<feature type="region of interest" description="Disordered" evidence="1">
    <location>
        <begin position="1"/>
        <end position="37"/>
    </location>
</feature>
<proteinExistence type="predicted"/>
<dbReference type="AlphaFoldDB" id="A0A1Y1IZA0"/>
<evidence type="ECO:0000313" key="2">
    <source>
        <dbReference type="EMBL" id="GAQ93658.1"/>
    </source>
</evidence>
<organism evidence="2 3">
    <name type="scientific">Klebsormidium nitens</name>
    <name type="common">Green alga</name>
    <name type="synonym">Ulothrix nitens</name>
    <dbReference type="NCBI Taxonomy" id="105231"/>
    <lineage>
        <taxon>Eukaryota</taxon>
        <taxon>Viridiplantae</taxon>
        <taxon>Streptophyta</taxon>
        <taxon>Klebsormidiophyceae</taxon>
        <taxon>Klebsormidiales</taxon>
        <taxon>Klebsormidiaceae</taxon>
        <taxon>Klebsormidium</taxon>
    </lineage>
</organism>
<dbReference type="EMBL" id="DF238720">
    <property type="protein sequence ID" value="GAQ93658.1"/>
    <property type="molecule type" value="Genomic_DNA"/>
</dbReference>
<keyword evidence="3" id="KW-1185">Reference proteome</keyword>